<dbReference type="Proteomes" id="UP000663870">
    <property type="component" value="Unassembled WGS sequence"/>
</dbReference>
<dbReference type="AlphaFoldDB" id="A0A815FSP4"/>
<name>A0A815FSP4_9BILA</name>
<protein>
    <recommendedName>
        <fullName evidence="6">HTH CENPB-type domain-containing protein</fullName>
    </recommendedName>
</protein>
<feature type="compositionally biased region" description="Polar residues" evidence="1">
    <location>
        <begin position="1"/>
        <end position="16"/>
    </location>
</feature>
<organism evidence="2 4">
    <name type="scientific">Rotaria sordida</name>
    <dbReference type="NCBI Taxonomy" id="392033"/>
    <lineage>
        <taxon>Eukaryota</taxon>
        <taxon>Metazoa</taxon>
        <taxon>Spiralia</taxon>
        <taxon>Gnathifera</taxon>
        <taxon>Rotifera</taxon>
        <taxon>Eurotatoria</taxon>
        <taxon>Bdelloidea</taxon>
        <taxon>Philodinida</taxon>
        <taxon>Philodinidae</taxon>
        <taxon>Rotaria</taxon>
    </lineage>
</organism>
<evidence type="ECO:0000313" key="3">
    <source>
        <dbReference type="EMBL" id="CAF1591190.1"/>
    </source>
</evidence>
<dbReference type="Proteomes" id="UP000663854">
    <property type="component" value="Unassembled WGS sequence"/>
</dbReference>
<sequence length="265" mass="30988">MRSPASKKNNSKSQTARDVGCATKQLRTCIKDKDELLKLSSRKKGKKHKRLDGGGKKLTYVDLDSRLFAWYRQTRTAPGSTTTPVSNIRKERVTLRQLQRRGRQLSEELSHPCSSSKWFDRFLVRHRLSLQRPKRQQKIPLDEVHQKATSFYTFLRRASRWAPKRDPMGPLLRVTSLIWMNLHLHYSAIKQNDQSMISTLAMKTLPNYTFDPATVDSPLLHIDESEDDDEEQQQIEIQAKLAEYQDTKLSQQKNKQLKLTHFWKK</sequence>
<gene>
    <name evidence="3" type="ORF">JXQ802_LOCUS47257</name>
    <name evidence="2" type="ORF">PYM288_LOCUS31372</name>
</gene>
<comment type="caution">
    <text evidence="2">The sequence shown here is derived from an EMBL/GenBank/DDBJ whole genome shotgun (WGS) entry which is preliminary data.</text>
</comment>
<proteinExistence type="predicted"/>
<evidence type="ECO:0000256" key="1">
    <source>
        <dbReference type="SAM" id="MobiDB-lite"/>
    </source>
</evidence>
<evidence type="ECO:0000313" key="4">
    <source>
        <dbReference type="Proteomes" id="UP000663854"/>
    </source>
</evidence>
<accession>A0A815FSP4</accession>
<dbReference type="EMBL" id="CAJNOL010004595">
    <property type="protein sequence ID" value="CAF1591190.1"/>
    <property type="molecule type" value="Genomic_DNA"/>
</dbReference>
<dbReference type="EMBL" id="CAJNOH010003276">
    <property type="protein sequence ID" value="CAF1330256.1"/>
    <property type="molecule type" value="Genomic_DNA"/>
</dbReference>
<evidence type="ECO:0000313" key="5">
    <source>
        <dbReference type="Proteomes" id="UP000663870"/>
    </source>
</evidence>
<reference evidence="2" key="1">
    <citation type="submission" date="2021-02" db="EMBL/GenBank/DDBJ databases">
        <authorList>
            <person name="Nowell W R."/>
        </authorList>
    </citation>
    <scope>NUCLEOTIDE SEQUENCE</scope>
</reference>
<evidence type="ECO:0000313" key="2">
    <source>
        <dbReference type="EMBL" id="CAF1330256.1"/>
    </source>
</evidence>
<keyword evidence="5" id="KW-1185">Reference proteome</keyword>
<feature type="region of interest" description="Disordered" evidence="1">
    <location>
        <begin position="1"/>
        <end position="20"/>
    </location>
</feature>
<evidence type="ECO:0008006" key="6">
    <source>
        <dbReference type="Google" id="ProtNLM"/>
    </source>
</evidence>